<evidence type="ECO:0000313" key="1">
    <source>
        <dbReference type="EMBL" id="NOV42829.1"/>
    </source>
</evidence>
<name>A0A6M2D9R0_RHIMP</name>
<accession>A0A6M2D9R0</accession>
<dbReference type="AlphaFoldDB" id="A0A6M2D9R0"/>
<reference evidence="1" key="1">
    <citation type="submission" date="2019-09" db="EMBL/GenBank/DDBJ databases">
        <title>Organ-specific transcriptomic study of the physiology of the cattle tick, Rhipicephalus microplus.</title>
        <authorList>
            <person name="Tirloni L."/>
            <person name="Braz G."/>
            <person name="Gandara A.C.P."/>
            <person name="Sabadin G.A."/>
            <person name="da Silva R.M."/>
            <person name="Guizzo M.G."/>
            <person name="Machado J.A."/>
            <person name="Costa E.P."/>
            <person name="Gomes H.F."/>
            <person name="Moraes J."/>
            <person name="Mota M.B.S."/>
            <person name="Mesquita R.D."/>
            <person name="Alvarenga P.H."/>
            <person name="Alves F."/>
            <person name="Seixas A."/>
            <person name="da Fonseca R.N."/>
            <person name="Fogaca A."/>
            <person name="Logullo C."/>
            <person name="Tanaka A."/>
            <person name="Daffre S."/>
            <person name="Termignoni C."/>
            <person name="Vaz I.S.Jr."/>
            <person name="Oliveira P.L."/>
            <person name="Ribeiro J.M."/>
        </authorList>
    </citation>
    <scope>NUCLEOTIDE SEQUENCE</scope>
    <source>
        <strain evidence="1">Porto Alegre</strain>
    </source>
</reference>
<sequence length="103" mass="12592">MALFHQSAILTSFKHSWLLLFSIEFHMWSYSCMAHNVVFISLYINTTLKDYIYDIYIIYIHTYYVYTQLTHSVYKHYMHIVYTNQFIPFLANKHVYKILYKGQ</sequence>
<dbReference type="EMBL" id="GHWJ01010092">
    <property type="protein sequence ID" value="NOV42829.1"/>
    <property type="molecule type" value="Transcribed_RNA"/>
</dbReference>
<protein>
    <submittedName>
        <fullName evidence="1">Putative secreted protein</fullName>
    </submittedName>
</protein>
<organism evidence="1">
    <name type="scientific">Rhipicephalus microplus</name>
    <name type="common">Cattle tick</name>
    <name type="synonym">Boophilus microplus</name>
    <dbReference type="NCBI Taxonomy" id="6941"/>
    <lineage>
        <taxon>Eukaryota</taxon>
        <taxon>Metazoa</taxon>
        <taxon>Ecdysozoa</taxon>
        <taxon>Arthropoda</taxon>
        <taxon>Chelicerata</taxon>
        <taxon>Arachnida</taxon>
        <taxon>Acari</taxon>
        <taxon>Parasitiformes</taxon>
        <taxon>Ixodida</taxon>
        <taxon>Ixodoidea</taxon>
        <taxon>Ixodidae</taxon>
        <taxon>Rhipicephalinae</taxon>
        <taxon>Rhipicephalus</taxon>
        <taxon>Boophilus</taxon>
    </lineage>
</organism>
<proteinExistence type="predicted"/>